<dbReference type="EMBL" id="CADCVP010000005">
    <property type="protein sequence ID" value="CAA9470160.1"/>
    <property type="molecule type" value="Genomic_DNA"/>
</dbReference>
<gene>
    <name evidence="1" type="ORF">AVDCRST_MAG69-25</name>
</gene>
<accession>A0A6J4RI08</accession>
<proteinExistence type="predicted"/>
<dbReference type="AlphaFoldDB" id="A0A6J4RI08"/>
<feature type="non-terminal residue" evidence="1">
    <location>
        <position position="1"/>
    </location>
</feature>
<sequence>ACLTGLIENPGSKLLAFSTAAARLDSPFGRLRARALAQPATTRTGPLVESTDDIHWLEWSLAEDGDPDDTAAVEACNPAGYLTIPDLQRQRRAVTDTAFRQFHCASLVTTASKPHGVGHGSKSGFLPTSEVVPLAESTSVASPNLVHLVKGGPKCGFFAVSSFSSALQFWG</sequence>
<name>A0A6J4RI08_9ACTN</name>
<reference evidence="1" key="1">
    <citation type="submission" date="2020-02" db="EMBL/GenBank/DDBJ databases">
        <authorList>
            <person name="Meier V. D."/>
        </authorList>
    </citation>
    <scope>NUCLEOTIDE SEQUENCE</scope>
    <source>
        <strain evidence="1">AVDCRST_MAG69</strain>
    </source>
</reference>
<protein>
    <submittedName>
        <fullName evidence="1">Uncharacterized protein</fullName>
    </submittedName>
</protein>
<evidence type="ECO:0000313" key="1">
    <source>
        <dbReference type="EMBL" id="CAA9470160.1"/>
    </source>
</evidence>
<organism evidence="1">
    <name type="scientific">uncultured Solirubrobacteraceae bacterium</name>
    <dbReference type="NCBI Taxonomy" id="1162706"/>
    <lineage>
        <taxon>Bacteria</taxon>
        <taxon>Bacillati</taxon>
        <taxon>Actinomycetota</taxon>
        <taxon>Thermoleophilia</taxon>
        <taxon>Solirubrobacterales</taxon>
        <taxon>Solirubrobacteraceae</taxon>
        <taxon>environmental samples</taxon>
    </lineage>
</organism>